<keyword evidence="3" id="KW-1185">Reference proteome</keyword>
<evidence type="ECO:0000313" key="3">
    <source>
        <dbReference type="Proteomes" id="UP001189122"/>
    </source>
</evidence>
<dbReference type="AlphaFoldDB" id="A0A7I8I8D5"/>
<reference evidence="2 3" key="1">
    <citation type="submission" date="2019-12" db="EMBL/GenBank/DDBJ databases">
        <authorList>
            <person name="Scholz U."/>
            <person name="Mascher M."/>
            <person name="Fiebig A."/>
        </authorList>
    </citation>
    <scope>NUCLEOTIDE SEQUENCE</scope>
</reference>
<evidence type="ECO:0000313" key="2">
    <source>
        <dbReference type="EMBL" id="CAA2614119.1"/>
    </source>
</evidence>
<dbReference type="EMBL" id="CACRZD030000001">
    <property type="protein sequence ID" value="CAA6653926.1"/>
    <property type="molecule type" value="Genomic_DNA"/>
</dbReference>
<evidence type="ECO:0000256" key="1">
    <source>
        <dbReference type="SAM" id="SignalP"/>
    </source>
</evidence>
<feature type="chain" id="PRO_5029788098" evidence="1">
    <location>
        <begin position="26"/>
        <end position="157"/>
    </location>
</feature>
<name>A0A7I8I8D5_SPIIN</name>
<sequence length="157" mass="14656">MEKCPRVVLVLVLCLAAGCPVPGDGRDLPGFFGGPGGLGGFGGPGGVGGFGGPGGVGGLGGAGGFPGIPGVPNMAGGGGAVFGPLVPASATSPASVTSPACLTCLWRLVEAASSAAVGEASLGNPEGRLLVVGKCSALQCDELVYVLRGGGGVAGQP</sequence>
<accession>A0A7I8I8D5</accession>
<dbReference type="EMBL" id="LR743588">
    <property type="protein sequence ID" value="CAA2614119.1"/>
    <property type="molecule type" value="Genomic_DNA"/>
</dbReference>
<feature type="signal peptide" evidence="1">
    <location>
        <begin position="1"/>
        <end position="25"/>
    </location>
</feature>
<dbReference type="Proteomes" id="UP001189122">
    <property type="component" value="Unassembled WGS sequence"/>
</dbReference>
<keyword evidence="1" id="KW-0732">Signal</keyword>
<gene>
    <name evidence="2" type="ORF">SI7747_01000516</name>
</gene>
<organism evidence="2">
    <name type="scientific">Spirodela intermedia</name>
    <name type="common">Intermediate duckweed</name>
    <dbReference type="NCBI Taxonomy" id="51605"/>
    <lineage>
        <taxon>Eukaryota</taxon>
        <taxon>Viridiplantae</taxon>
        <taxon>Streptophyta</taxon>
        <taxon>Embryophyta</taxon>
        <taxon>Tracheophyta</taxon>
        <taxon>Spermatophyta</taxon>
        <taxon>Magnoliopsida</taxon>
        <taxon>Liliopsida</taxon>
        <taxon>Araceae</taxon>
        <taxon>Lemnoideae</taxon>
        <taxon>Spirodela</taxon>
    </lineage>
</organism>
<proteinExistence type="predicted"/>
<dbReference type="PROSITE" id="PS51257">
    <property type="entry name" value="PROKAR_LIPOPROTEIN"/>
    <property type="match status" value="1"/>
</dbReference>
<protein>
    <submittedName>
        <fullName evidence="2">Uncharacterized protein</fullName>
    </submittedName>
</protein>